<dbReference type="RefSeq" id="WP_136012046.1">
    <property type="nucleotide sequence ID" value="NZ_SRYE01000001.1"/>
</dbReference>
<dbReference type="Gene3D" id="3.40.50.720">
    <property type="entry name" value="NAD(P)-binding Rossmann-like Domain"/>
    <property type="match status" value="1"/>
</dbReference>
<accession>A0A4V3RRG5</accession>
<evidence type="ECO:0000313" key="1">
    <source>
        <dbReference type="EMBL" id="TGY63420.1"/>
    </source>
</evidence>
<dbReference type="GO" id="GO:0005737">
    <property type="term" value="C:cytoplasm"/>
    <property type="evidence" value="ECO:0007669"/>
    <property type="project" value="TreeGrafter"/>
</dbReference>
<dbReference type="Pfam" id="PF02423">
    <property type="entry name" value="OCD_Mu_crystall"/>
    <property type="match status" value="1"/>
</dbReference>
<dbReference type="Proteomes" id="UP000310263">
    <property type="component" value="Unassembled WGS sequence"/>
</dbReference>
<dbReference type="OrthoDB" id="7209364at2"/>
<comment type="caution">
    <text evidence="1">The sequence shown here is derived from an EMBL/GenBank/DDBJ whole genome shotgun (WGS) entry which is preliminary data.</text>
</comment>
<sequence length="339" mass="35403">MAKMLVLSAQDISQVFTISDALTAVEEAYVQKAQGSAAAWPMVYAAFEPGEADMDIRSGDLAAAGLFGLKLTAWFSRNPERSLPEIYGTTLLASDRTGEPLALLNASAITGLRTGAAGALGVRTLARPDSTTLSLVGMGHQCPYQVAAALAAMPQLKTVLLSDPRADGPRTHRAEEIEAQVAALLGKAGIERDVVMEATSVKDAVRQADAVICVTPATTPVLKAEWVRPGTHISAVGADMEGKQELPCDLVAQARLFADDRAQSVASGEFEVPVKQGAIKPGAIVAELGEVLAGAAPGRSSDKDITVFDTSGIAIQDLAASKVAYDRAVEANMGTWVEF</sequence>
<reference evidence="1 2" key="1">
    <citation type="submission" date="2019-04" db="EMBL/GenBank/DDBJ databases">
        <title>Microbes associate with the intestines of laboratory mice.</title>
        <authorList>
            <person name="Navarre W."/>
            <person name="Wong E."/>
            <person name="Huang K."/>
            <person name="Tropini C."/>
            <person name="Ng K."/>
            <person name="Yu B."/>
        </authorList>
    </citation>
    <scope>NUCLEOTIDE SEQUENCE [LARGE SCALE GENOMIC DNA]</scope>
    <source>
        <strain evidence="1 2">NM07_P-09</strain>
    </source>
</reference>
<dbReference type="InterPro" id="IPR036291">
    <property type="entry name" value="NAD(P)-bd_dom_sf"/>
</dbReference>
<dbReference type="InterPro" id="IPR023401">
    <property type="entry name" value="ODC_N"/>
</dbReference>
<organism evidence="1 2">
    <name type="scientific">Muricaecibacterium torontonense</name>
    <dbReference type="NCBI Taxonomy" id="3032871"/>
    <lineage>
        <taxon>Bacteria</taxon>
        <taxon>Bacillati</taxon>
        <taxon>Actinomycetota</taxon>
        <taxon>Coriobacteriia</taxon>
        <taxon>Coriobacteriales</taxon>
        <taxon>Atopobiaceae</taxon>
        <taxon>Muricaecibacterium</taxon>
    </lineage>
</organism>
<name>A0A4V3RRG5_9ACTN</name>
<dbReference type="PANTHER" id="PTHR13812">
    <property type="entry name" value="KETIMINE REDUCTASE MU-CRYSTALLIN"/>
    <property type="match status" value="1"/>
</dbReference>
<dbReference type="InterPro" id="IPR003462">
    <property type="entry name" value="ODC_Mu_crystall"/>
</dbReference>
<keyword evidence="2" id="KW-1185">Reference proteome</keyword>
<dbReference type="AlphaFoldDB" id="A0A4V3RRG5"/>
<dbReference type="PIRSF" id="PIRSF001439">
    <property type="entry name" value="CryM"/>
    <property type="match status" value="1"/>
</dbReference>
<dbReference type="PANTHER" id="PTHR13812:SF19">
    <property type="entry name" value="KETIMINE REDUCTASE MU-CRYSTALLIN"/>
    <property type="match status" value="1"/>
</dbReference>
<evidence type="ECO:0000313" key="2">
    <source>
        <dbReference type="Proteomes" id="UP000310263"/>
    </source>
</evidence>
<protein>
    <submittedName>
        <fullName evidence="1">Ornithine cyclodeaminase family protein</fullName>
    </submittedName>
</protein>
<proteinExistence type="predicted"/>
<dbReference type="Gene3D" id="3.30.1780.10">
    <property type="entry name" value="ornithine cyclodeaminase, domain 1"/>
    <property type="match status" value="1"/>
</dbReference>
<gene>
    <name evidence="1" type="ORF">E5334_02675</name>
</gene>
<dbReference type="EMBL" id="SRYE01000001">
    <property type="protein sequence ID" value="TGY63420.1"/>
    <property type="molecule type" value="Genomic_DNA"/>
</dbReference>
<dbReference type="SUPFAM" id="SSF51735">
    <property type="entry name" value="NAD(P)-binding Rossmann-fold domains"/>
    <property type="match status" value="1"/>
</dbReference>